<proteinExistence type="predicted"/>
<protein>
    <submittedName>
        <fullName evidence="1">EGF-like 1 protein</fullName>
    </submittedName>
</protein>
<sequence>MHLSVSLKRGGERKHVIHGCQNYGEVFECKLSNGICEEGSSR</sequence>
<accession>I7AYE4</accession>
<reference evidence="1" key="1">
    <citation type="journal article" date="2012" name="Theor. Appl. Genet.">
        <title>Development of candidate gene markers associated to common bacterial blight resistance in common bean.</title>
        <authorList>
            <person name="Shi C."/>
            <person name="Yu K."/>
            <person name="Xie W."/>
            <person name="Perry G."/>
            <person name="Navabi A."/>
            <person name="Peter Pauls K."/>
            <person name="Miklas P.N."/>
            <person name="Fourie D."/>
        </authorList>
    </citation>
    <scope>NUCLEOTIDE SEQUENCE</scope>
</reference>
<evidence type="ECO:0000313" key="1">
    <source>
        <dbReference type="EMBL" id="AFN88213.1"/>
    </source>
</evidence>
<name>I7AYE4_PHAVU</name>
<organism evidence="1">
    <name type="scientific">Phaseolus vulgaris</name>
    <name type="common">Kidney bean</name>
    <name type="synonym">French bean</name>
    <dbReference type="NCBI Taxonomy" id="3885"/>
    <lineage>
        <taxon>Eukaryota</taxon>
        <taxon>Viridiplantae</taxon>
        <taxon>Streptophyta</taxon>
        <taxon>Embryophyta</taxon>
        <taxon>Tracheophyta</taxon>
        <taxon>Spermatophyta</taxon>
        <taxon>Magnoliopsida</taxon>
        <taxon>eudicotyledons</taxon>
        <taxon>Gunneridae</taxon>
        <taxon>Pentapetalae</taxon>
        <taxon>rosids</taxon>
        <taxon>fabids</taxon>
        <taxon>Fabales</taxon>
        <taxon>Fabaceae</taxon>
        <taxon>Papilionoideae</taxon>
        <taxon>50 kb inversion clade</taxon>
        <taxon>NPAAA clade</taxon>
        <taxon>indigoferoid/millettioid clade</taxon>
        <taxon>Phaseoleae</taxon>
        <taxon>Phaseolus</taxon>
    </lineage>
</organism>
<dbReference type="EMBL" id="JX000235">
    <property type="protein sequence ID" value="AFN88213.1"/>
    <property type="molecule type" value="Genomic_DNA"/>
</dbReference>
<dbReference type="AlphaFoldDB" id="I7AYE4"/>